<feature type="chain" id="PRO_5044896395" evidence="2">
    <location>
        <begin position="21"/>
        <end position="170"/>
    </location>
</feature>
<dbReference type="AlphaFoldDB" id="A0ABD1VB87"/>
<dbReference type="Proteomes" id="UP001604336">
    <property type="component" value="Unassembled WGS sequence"/>
</dbReference>
<feature type="compositionally biased region" description="Polar residues" evidence="1">
    <location>
        <begin position="43"/>
        <end position="56"/>
    </location>
</feature>
<protein>
    <submittedName>
        <fullName evidence="3">Uncharacterized protein</fullName>
    </submittedName>
</protein>
<evidence type="ECO:0000256" key="1">
    <source>
        <dbReference type="SAM" id="MobiDB-lite"/>
    </source>
</evidence>
<feature type="signal peptide" evidence="2">
    <location>
        <begin position="1"/>
        <end position="20"/>
    </location>
</feature>
<keyword evidence="2" id="KW-0732">Signal</keyword>
<name>A0ABD1VB87_9LAMI</name>
<keyword evidence="4" id="KW-1185">Reference proteome</keyword>
<comment type="caution">
    <text evidence="3">The sequence shown here is derived from an EMBL/GenBank/DDBJ whole genome shotgun (WGS) entry which is preliminary data.</text>
</comment>
<proteinExistence type="predicted"/>
<feature type="region of interest" description="Disordered" evidence="1">
    <location>
        <begin position="37"/>
        <end position="56"/>
    </location>
</feature>
<reference evidence="4" key="1">
    <citation type="submission" date="2024-07" db="EMBL/GenBank/DDBJ databases">
        <title>Two chromosome-level genome assemblies of Korean endemic species Abeliophyllum distichum and Forsythia ovata (Oleaceae).</title>
        <authorList>
            <person name="Jang H."/>
        </authorList>
    </citation>
    <scope>NUCLEOTIDE SEQUENCE [LARGE SCALE GENOMIC DNA]</scope>
</reference>
<accession>A0ABD1VB87</accession>
<gene>
    <name evidence="3" type="ORF">Adt_07204</name>
</gene>
<evidence type="ECO:0000256" key="2">
    <source>
        <dbReference type="SAM" id="SignalP"/>
    </source>
</evidence>
<organism evidence="3 4">
    <name type="scientific">Abeliophyllum distichum</name>
    <dbReference type="NCBI Taxonomy" id="126358"/>
    <lineage>
        <taxon>Eukaryota</taxon>
        <taxon>Viridiplantae</taxon>
        <taxon>Streptophyta</taxon>
        <taxon>Embryophyta</taxon>
        <taxon>Tracheophyta</taxon>
        <taxon>Spermatophyta</taxon>
        <taxon>Magnoliopsida</taxon>
        <taxon>eudicotyledons</taxon>
        <taxon>Gunneridae</taxon>
        <taxon>Pentapetalae</taxon>
        <taxon>asterids</taxon>
        <taxon>lamiids</taxon>
        <taxon>Lamiales</taxon>
        <taxon>Oleaceae</taxon>
        <taxon>Forsythieae</taxon>
        <taxon>Abeliophyllum</taxon>
    </lineage>
</organism>
<sequence length="170" mass="19048">MTILALPLLFSASFLTMKAGEEKGDLLGSMTLSRDCEPISPAGENSSLAPNLSTHPQSANPTFATAQPHLPPFALRDCTAQPQYTSFVLRDCPISVRGSRLPNLSDFATALSRKPQLRHRREPRLRHRTQLRLHPTQSTPESTEIRERRFVFLSSLTEVQSRREGNKLWG</sequence>
<dbReference type="EMBL" id="JBFOLK010000002">
    <property type="protein sequence ID" value="KAL2533853.1"/>
    <property type="molecule type" value="Genomic_DNA"/>
</dbReference>
<evidence type="ECO:0000313" key="3">
    <source>
        <dbReference type="EMBL" id="KAL2533853.1"/>
    </source>
</evidence>
<evidence type="ECO:0000313" key="4">
    <source>
        <dbReference type="Proteomes" id="UP001604336"/>
    </source>
</evidence>